<feature type="region of interest" description="Disordered" evidence="2">
    <location>
        <begin position="160"/>
        <end position="217"/>
    </location>
</feature>
<dbReference type="Proteomes" id="UP000826271">
    <property type="component" value="Unassembled WGS sequence"/>
</dbReference>
<name>A0AAV6XY36_9LAMI</name>
<keyword evidence="5" id="KW-1185">Reference proteome</keyword>
<dbReference type="AlphaFoldDB" id="A0AAV6XY36"/>
<evidence type="ECO:0000313" key="4">
    <source>
        <dbReference type="EMBL" id="KAG8384083.1"/>
    </source>
</evidence>
<evidence type="ECO:0000313" key="5">
    <source>
        <dbReference type="Proteomes" id="UP000826271"/>
    </source>
</evidence>
<dbReference type="PROSITE" id="PS50891">
    <property type="entry name" value="LOB"/>
    <property type="match status" value="1"/>
</dbReference>
<evidence type="ECO:0000256" key="1">
    <source>
        <dbReference type="ARBA" id="ARBA00005474"/>
    </source>
</evidence>
<dbReference type="InterPro" id="IPR004883">
    <property type="entry name" value="LOB"/>
</dbReference>
<accession>A0AAV6XY36</accession>
<feature type="compositionally biased region" description="Basic and acidic residues" evidence="2">
    <location>
        <begin position="123"/>
        <end position="133"/>
    </location>
</feature>
<proteinExistence type="inferred from homology"/>
<gene>
    <name evidence="4" type="ORF">BUALT_Bualt04G0081100</name>
</gene>
<organism evidence="4 5">
    <name type="scientific">Buddleja alternifolia</name>
    <dbReference type="NCBI Taxonomy" id="168488"/>
    <lineage>
        <taxon>Eukaryota</taxon>
        <taxon>Viridiplantae</taxon>
        <taxon>Streptophyta</taxon>
        <taxon>Embryophyta</taxon>
        <taxon>Tracheophyta</taxon>
        <taxon>Spermatophyta</taxon>
        <taxon>Magnoliopsida</taxon>
        <taxon>eudicotyledons</taxon>
        <taxon>Gunneridae</taxon>
        <taxon>Pentapetalae</taxon>
        <taxon>asterids</taxon>
        <taxon>lamiids</taxon>
        <taxon>Lamiales</taxon>
        <taxon>Scrophulariaceae</taxon>
        <taxon>Buddlejeae</taxon>
        <taxon>Buddleja</taxon>
    </lineage>
</organism>
<reference evidence="4" key="1">
    <citation type="submission" date="2019-10" db="EMBL/GenBank/DDBJ databases">
        <authorList>
            <person name="Zhang R."/>
            <person name="Pan Y."/>
            <person name="Wang J."/>
            <person name="Ma R."/>
            <person name="Yu S."/>
        </authorList>
    </citation>
    <scope>NUCLEOTIDE SEQUENCE</scope>
    <source>
        <strain evidence="4">LA-IB0</strain>
        <tissue evidence="4">Leaf</tissue>
    </source>
</reference>
<sequence>MRMSCNGCRVLRKGCSDDCSIRPCLDWIKPPDSQANATVFLAKFYGRAGFMNLINAAIFRSLLYEACGRIVNPVYGSVGLMWTGSWQLCKNAVEAVLRGAPITQTVAGDAAAENENGQPLKAYDIRHVNKEDNTSGSNDLHRVRTRCRFKRSGAKSNRSRVCVGSAEKVNGSPSHESSLSHQSKAIEVEREIRENESLSSAQTAEGAEPGLDSAREADRRADDGQIELDLTLRFEPFKGFVKPKVLVVEGGVGSAEDDAGLCKMELGLDYPAL</sequence>
<protein>
    <recommendedName>
        <fullName evidence="3">LOB domain-containing protein</fullName>
    </recommendedName>
</protein>
<feature type="domain" description="LOB" evidence="3">
    <location>
        <begin position="3"/>
        <end position="102"/>
    </location>
</feature>
<feature type="compositionally biased region" description="Basic and acidic residues" evidence="2">
    <location>
        <begin position="184"/>
        <end position="196"/>
    </location>
</feature>
<dbReference type="EMBL" id="WHWC01000004">
    <property type="protein sequence ID" value="KAG8384083.1"/>
    <property type="molecule type" value="Genomic_DNA"/>
</dbReference>
<comment type="similarity">
    <text evidence="1">Belongs to the LOB domain-containing protein family.</text>
</comment>
<dbReference type="GO" id="GO:0010468">
    <property type="term" value="P:regulation of gene expression"/>
    <property type="evidence" value="ECO:0007669"/>
    <property type="project" value="TreeGrafter"/>
</dbReference>
<dbReference type="PANTHER" id="PTHR31304">
    <property type="entry name" value="LOB DOMAIN-CONTAINING PROTEIN 38"/>
    <property type="match status" value="1"/>
</dbReference>
<dbReference type="PANTHER" id="PTHR31304:SF9">
    <property type="entry name" value="LOB DOMAIN-CONTAINING PROTEIN 40"/>
    <property type="match status" value="1"/>
</dbReference>
<feature type="region of interest" description="Disordered" evidence="2">
    <location>
        <begin position="118"/>
        <end position="139"/>
    </location>
</feature>
<feature type="compositionally biased region" description="Low complexity" evidence="2">
    <location>
        <begin position="172"/>
        <end position="183"/>
    </location>
</feature>
<evidence type="ECO:0000256" key="2">
    <source>
        <dbReference type="SAM" id="MobiDB-lite"/>
    </source>
</evidence>
<comment type="caution">
    <text evidence="4">The sequence shown here is derived from an EMBL/GenBank/DDBJ whole genome shotgun (WGS) entry which is preliminary data.</text>
</comment>
<evidence type="ECO:0000259" key="3">
    <source>
        <dbReference type="PROSITE" id="PS50891"/>
    </source>
</evidence>
<dbReference type="Pfam" id="PF03195">
    <property type="entry name" value="LOB"/>
    <property type="match status" value="1"/>
</dbReference>